<dbReference type="SMART" id="SM00028">
    <property type="entry name" value="TPR"/>
    <property type="match status" value="7"/>
</dbReference>
<dbReference type="EMBL" id="JADHOK010000005">
    <property type="protein sequence ID" value="MBL6761233.1"/>
    <property type="molecule type" value="Genomic_DNA"/>
</dbReference>
<accession>A0A937L670</accession>
<dbReference type="Pfam" id="PF13432">
    <property type="entry name" value="TPR_16"/>
    <property type="match status" value="2"/>
</dbReference>
<evidence type="ECO:0000313" key="6">
    <source>
        <dbReference type="Proteomes" id="UP000785783"/>
    </source>
</evidence>
<name>A0A937L670_9PROT</name>
<sequence>MTKRHYLLIGLAAICLVVAIGVVQISQKVEEFIVDQGAAGAYLAARQATRMNDAEAAGGYWTRALAARPDDQELLQSAMQARVLAGNFDDAMGLARRLVSVTPQNQQAHILLAVAAFKERRFELALEHVDAMGAGPLSAVLAPNMRIWVALARDDEKMGASAVKKLTRASLFAGVPLVQAARVLEINGNMEAANAHYNDAVRAGAARYLYFVLAYGGFLERQGEVEKARKLYAFYQASHIEHAHISAAQARLATGDKPQFDDDPMTGMAAAFFAIAEAMRAEDRLDLALGYLRLAQYLHPGDELTAFSLGQLLGERERFVDAAEQFGTLETGALLYDDAQIQRAQMLFEAGAPEAAIAVLTQQLKERPDDRDLLISLGDLYRAETRFAEAEKSYDAAIALLENESPRDWHLYFVRGMMRERLGDWDMAEIDLQRARKLSNDEPHVLNYLGYSWIDKGMYLDEGLKIIKQAVKEQPKNGAFVDSLGWAHYRLGNYATALQVLERASQLEPTDPVITDHLGDALWRMKREVEARYQWRKALAFEPTPEDRAKIERKLLTGLGPPEKKKPEAHMPRGGTAI</sequence>
<dbReference type="PROSITE" id="PS50005">
    <property type="entry name" value="TPR"/>
    <property type="match status" value="2"/>
</dbReference>
<evidence type="ECO:0000313" key="5">
    <source>
        <dbReference type="EMBL" id="MBL6761233.1"/>
    </source>
</evidence>
<dbReference type="Gene3D" id="1.25.40.10">
    <property type="entry name" value="Tetratricopeptide repeat domain"/>
    <property type="match status" value="4"/>
</dbReference>
<keyword evidence="2 3" id="KW-0802">TPR repeat</keyword>
<dbReference type="Pfam" id="PF14559">
    <property type="entry name" value="TPR_19"/>
    <property type="match status" value="1"/>
</dbReference>
<feature type="repeat" description="TPR" evidence="3">
    <location>
        <begin position="478"/>
        <end position="511"/>
    </location>
</feature>
<dbReference type="InterPro" id="IPR050498">
    <property type="entry name" value="Ycf3"/>
</dbReference>
<gene>
    <name evidence="5" type="ORF">ISQ19_00875</name>
</gene>
<dbReference type="InterPro" id="IPR011990">
    <property type="entry name" value="TPR-like_helical_dom_sf"/>
</dbReference>
<reference evidence="5" key="1">
    <citation type="submission" date="2020-10" db="EMBL/GenBank/DDBJ databases">
        <title>Microbiome of the Black Sea water column analyzed by genome centric metagenomics.</title>
        <authorList>
            <person name="Cabello-Yeves P.J."/>
            <person name="Callieri C."/>
            <person name="Picazo A."/>
            <person name="Mehrshad M."/>
            <person name="Haro-Moreno J.M."/>
            <person name="Roda-Garcia J."/>
            <person name="Dzembekova N."/>
            <person name="Slabakova V."/>
            <person name="Slabakova N."/>
            <person name="Moncheva S."/>
            <person name="Rodriguez-Valera F."/>
        </authorList>
    </citation>
    <scope>NUCLEOTIDE SEQUENCE</scope>
    <source>
        <strain evidence="5">BS307-5m-G5</strain>
    </source>
</reference>
<comment type="caution">
    <text evidence="5">The sequence shown here is derived from an EMBL/GenBank/DDBJ whole genome shotgun (WGS) entry which is preliminary data.</text>
</comment>
<dbReference type="PANTHER" id="PTHR44858">
    <property type="entry name" value="TETRATRICOPEPTIDE REPEAT PROTEIN 6"/>
    <property type="match status" value="1"/>
</dbReference>
<evidence type="ECO:0000256" key="2">
    <source>
        <dbReference type="ARBA" id="ARBA00022803"/>
    </source>
</evidence>
<evidence type="ECO:0000256" key="3">
    <source>
        <dbReference type="PROSITE-ProRule" id="PRU00339"/>
    </source>
</evidence>
<feature type="compositionally biased region" description="Basic and acidic residues" evidence="4">
    <location>
        <begin position="562"/>
        <end position="571"/>
    </location>
</feature>
<dbReference type="Proteomes" id="UP000785783">
    <property type="component" value="Unassembled WGS sequence"/>
</dbReference>
<evidence type="ECO:0000256" key="4">
    <source>
        <dbReference type="SAM" id="MobiDB-lite"/>
    </source>
</evidence>
<protein>
    <submittedName>
        <fullName evidence="5">Tetratricopeptide repeat protein</fullName>
    </submittedName>
</protein>
<evidence type="ECO:0000256" key="1">
    <source>
        <dbReference type="ARBA" id="ARBA00022737"/>
    </source>
</evidence>
<dbReference type="InterPro" id="IPR019734">
    <property type="entry name" value="TPR_rpt"/>
</dbReference>
<dbReference type="SUPFAM" id="SSF48452">
    <property type="entry name" value="TPR-like"/>
    <property type="match status" value="3"/>
</dbReference>
<dbReference type="AlphaFoldDB" id="A0A937L670"/>
<proteinExistence type="predicted"/>
<feature type="repeat" description="TPR" evidence="3">
    <location>
        <begin position="371"/>
        <end position="404"/>
    </location>
</feature>
<dbReference type="PANTHER" id="PTHR44858:SF1">
    <property type="entry name" value="UDP-N-ACETYLGLUCOSAMINE--PEPTIDE N-ACETYLGLUCOSAMINYLTRANSFERASE SPINDLY-RELATED"/>
    <property type="match status" value="1"/>
</dbReference>
<keyword evidence="1" id="KW-0677">Repeat</keyword>
<feature type="region of interest" description="Disordered" evidence="4">
    <location>
        <begin position="557"/>
        <end position="578"/>
    </location>
</feature>
<organism evidence="5 6">
    <name type="scientific">PS1 clade bacterium</name>
    <dbReference type="NCBI Taxonomy" id="2175152"/>
    <lineage>
        <taxon>Bacteria</taxon>
        <taxon>Pseudomonadati</taxon>
        <taxon>Pseudomonadota</taxon>
        <taxon>Alphaproteobacteria</taxon>
        <taxon>PS1 clade</taxon>
    </lineage>
</organism>